<dbReference type="OrthoDB" id="3199698at2759"/>
<feature type="region of interest" description="Disordered" evidence="1">
    <location>
        <begin position="331"/>
        <end position="372"/>
    </location>
</feature>
<dbReference type="HOGENOM" id="CLU_006344_1_2_1"/>
<protein>
    <submittedName>
        <fullName evidence="2">Uncharacterized protein</fullName>
    </submittedName>
</protein>
<gene>
    <name evidence="2" type="ORF">M378DRAFT_18309</name>
</gene>
<dbReference type="AlphaFoldDB" id="A0A0C2WEQ0"/>
<evidence type="ECO:0000313" key="2">
    <source>
        <dbReference type="EMBL" id="KIL55031.1"/>
    </source>
</evidence>
<sequence length="597" mass="67314">MSTPVIVHCGDGHFRRAIYCLGPYIADYPEQCLLSSVVQGWCPKCTAPPDELGSLSVTPRSQEHTATIAAELELWVAWDSYGVIADVVPFTEAFPRADIHELIAPDILHQLIKGTFKDHLVTWIEAYLVATHGKTEARVIISRIDQRIAVVPPFAGLRRFPQGRGFKQWTGSDSKALMKVYIPAIKGHCPSDMVRAIRAFLEFCYIARRDVVDTNSLNEMQSALLRFHQFRKIFETTGIRKEDTHPPRQHSLIHYHRLIRDYGAPNGICSSITESRHITAIKKPWRRSNRYKALGQMLKTNQRLDRLAGARADFEARGMLKGSILDSVSAPVQGESVIGSNRETGREKAPNNDEDDPSDDDEFEVSGERTTPSIMMASRALERGANASDIGKKIQHRQFVSLIIDFLRQQQLESSLPPPSDFDPSITTYPSVKATFHAPSDISGTGGMRGERIRAVSTWRNHGVSRYDTVFIKLNNGMVGMRAFNVARVCLLFSFNYSAGTRYQCALVDDYILASDGPDEVTGMWLVKRAIDHRSRQQISRVIHLEEILRAAHLIPVFPNTGDIDRNISPDTALDHYRKNLFYVNKFVDYHAFETVY</sequence>
<dbReference type="InterPro" id="IPR041078">
    <property type="entry name" value="Plavaka"/>
</dbReference>
<evidence type="ECO:0000256" key="1">
    <source>
        <dbReference type="SAM" id="MobiDB-lite"/>
    </source>
</evidence>
<accession>A0A0C2WEQ0</accession>
<feature type="compositionally biased region" description="Acidic residues" evidence="1">
    <location>
        <begin position="352"/>
        <end position="365"/>
    </location>
</feature>
<keyword evidence="3" id="KW-1185">Reference proteome</keyword>
<dbReference type="Proteomes" id="UP000054549">
    <property type="component" value="Unassembled WGS sequence"/>
</dbReference>
<dbReference type="Pfam" id="PF18759">
    <property type="entry name" value="Plavaka"/>
    <property type="match status" value="1"/>
</dbReference>
<name>A0A0C2WEQ0_AMAMK</name>
<proteinExistence type="predicted"/>
<dbReference type="EMBL" id="KN818578">
    <property type="protein sequence ID" value="KIL55031.1"/>
    <property type="molecule type" value="Genomic_DNA"/>
</dbReference>
<dbReference type="InParanoid" id="A0A0C2WEQ0"/>
<evidence type="ECO:0000313" key="3">
    <source>
        <dbReference type="Proteomes" id="UP000054549"/>
    </source>
</evidence>
<dbReference type="STRING" id="946122.A0A0C2WEQ0"/>
<organism evidence="2 3">
    <name type="scientific">Amanita muscaria (strain Koide BX008)</name>
    <dbReference type="NCBI Taxonomy" id="946122"/>
    <lineage>
        <taxon>Eukaryota</taxon>
        <taxon>Fungi</taxon>
        <taxon>Dikarya</taxon>
        <taxon>Basidiomycota</taxon>
        <taxon>Agaricomycotina</taxon>
        <taxon>Agaricomycetes</taxon>
        <taxon>Agaricomycetidae</taxon>
        <taxon>Agaricales</taxon>
        <taxon>Pluteineae</taxon>
        <taxon>Amanitaceae</taxon>
        <taxon>Amanita</taxon>
    </lineage>
</organism>
<reference evidence="2 3" key="1">
    <citation type="submission" date="2014-04" db="EMBL/GenBank/DDBJ databases">
        <title>Evolutionary Origins and Diversification of the Mycorrhizal Mutualists.</title>
        <authorList>
            <consortium name="DOE Joint Genome Institute"/>
            <consortium name="Mycorrhizal Genomics Consortium"/>
            <person name="Kohler A."/>
            <person name="Kuo A."/>
            <person name="Nagy L.G."/>
            <person name="Floudas D."/>
            <person name="Copeland A."/>
            <person name="Barry K.W."/>
            <person name="Cichocki N."/>
            <person name="Veneault-Fourrey C."/>
            <person name="LaButti K."/>
            <person name="Lindquist E.A."/>
            <person name="Lipzen A."/>
            <person name="Lundell T."/>
            <person name="Morin E."/>
            <person name="Murat C."/>
            <person name="Riley R."/>
            <person name="Ohm R."/>
            <person name="Sun H."/>
            <person name="Tunlid A."/>
            <person name="Henrissat B."/>
            <person name="Grigoriev I.V."/>
            <person name="Hibbett D.S."/>
            <person name="Martin F."/>
        </authorList>
    </citation>
    <scope>NUCLEOTIDE SEQUENCE [LARGE SCALE GENOMIC DNA]</scope>
    <source>
        <strain evidence="2 3">Koide BX008</strain>
    </source>
</reference>